<dbReference type="PANTHER" id="PTHR43377:SF1">
    <property type="entry name" value="BILIVERDIN REDUCTASE A"/>
    <property type="match status" value="1"/>
</dbReference>
<evidence type="ECO:0000313" key="3">
    <source>
        <dbReference type="EMBL" id="MFC0532061.1"/>
    </source>
</evidence>
<dbReference type="Gene3D" id="3.30.360.10">
    <property type="entry name" value="Dihydrodipicolinate Reductase, domain 2"/>
    <property type="match status" value="1"/>
</dbReference>
<dbReference type="SUPFAM" id="SSF55347">
    <property type="entry name" value="Glyceraldehyde-3-phosphate dehydrogenase-like, C-terminal domain"/>
    <property type="match status" value="1"/>
</dbReference>
<dbReference type="Proteomes" id="UP001589867">
    <property type="component" value="Unassembled WGS sequence"/>
</dbReference>
<dbReference type="RefSeq" id="WP_377257547.1">
    <property type="nucleotide sequence ID" value="NZ_JBHLUH010000064.1"/>
</dbReference>
<organism evidence="3 4">
    <name type="scientific">Phytohabitans kaempferiae</name>
    <dbReference type="NCBI Taxonomy" id="1620943"/>
    <lineage>
        <taxon>Bacteria</taxon>
        <taxon>Bacillati</taxon>
        <taxon>Actinomycetota</taxon>
        <taxon>Actinomycetes</taxon>
        <taxon>Micromonosporales</taxon>
        <taxon>Micromonosporaceae</taxon>
    </lineage>
</organism>
<gene>
    <name evidence="3" type="ORF">ACFFIA_30860</name>
</gene>
<protein>
    <submittedName>
        <fullName evidence="3">Gfo/Idh/MocA family protein</fullName>
    </submittedName>
</protein>
<proteinExistence type="predicted"/>
<dbReference type="Pfam" id="PF01408">
    <property type="entry name" value="GFO_IDH_MocA"/>
    <property type="match status" value="1"/>
</dbReference>
<comment type="caution">
    <text evidence="3">The sequence shown here is derived from an EMBL/GenBank/DDBJ whole genome shotgun (WGS) entry which is preliminary data.</text>
</comment>
<dbReference type="Gene3D" id="3.40.50.720">
    <property type="entry name" value="NAD(P)-binding Rossmann-like Domain"/>
    <property type="match status" value="1"/>
</dbReference>
<keyword evidence="4" id="KW-1185">Reference proteome</keyword>
<dbReference type="SUPFAM" id="SSF51735">
    <property type="entry name" value="NAD(P)-binding Rossmann-fold domains"/>
    <property type="match status" value="1"/>
</dbReference>
<accession>A0ABV6MBF9</accession>
<dbReference type="InterPro" id="IPR000683">
    <property type="entry name" value="Gfo/Idh/MocA-like_OxRdtase_N"/>
</dbReference>
<reference evidence="3 4" key="1">
    <citation type="submission" date="2024-09" db="EMBL/GenBank/DDBJ databases">
        <authorList>
            <person name="Sun Q."/>
            <person name="Mori K."/>
        </authorList>
    </citation>
    <scope>NUCLEOTIDE SEQUENCE [LARGE SCALE GENOMIC DNA]</scope>
    <source>
        <strain evidence="3 4">TBRC 3947</strain>
    </source>
</reference>
<dbReference type="InterPro" id="IPR036291">
    <property type="entry name" value="NAD(P)-bd_dom_sf"/>
</dbReference>
<name>A0ABV6MBF9_9ACTN</name>
<feature type="region of interest" description="Disordered" evidence="1">
    <location>
        <begin position="1"/>
        <end position="22"/>
    </location>
</feature>
<dbReference type="InterPro" id="IPR051450">
    <property type="entry name" value="Gfo/Idh/MocA_Oxidoreductases"/>
</dbReference>
<dbReference type="PANTHER" id="PTHR43377">
    <property type="entry name" value="BILIVERDIN REDUCTASE A"/>
    <property type="match status" value="1"/>
</dbReference>
<evidence type="ECO:0000256" key="1">
    <source>
        <dbReference type="SAM" id="MobiDB-lite"/>
    </source>
</evidence>
<evidence type="ECO:0000313" key="4">
    <source>
        <dbReference type="Proteomes" id="UP001589867"/>
    </source>
</evidence>
<evidence type="ECO:0000259" key="2">
    <source>
        <dbReference type="Pfam" id="PF01408"/>
    </source>
</evidence>
<feature type="domain" description="Gfo/Idh/MocA-like oxidoreductase N-terminal" evidence="2">
    <location>
        <begin position="24"/>
        <end position="143"/>
    </location>
</feature>
<sequence>MSIDLAAPPDSQAAADPPASSRPVRVGIVGAGQQATTHLVPALLQVPHARISAVVDPDQPRRDRLALRVGVPDRLATVAQLLDGGLVDCLIAACPPQAHEQIAAAAIDAGIPVFVEKPPATSTAVLAELAAAAERGGVLTGVGMNFRWAAPVRRLHTLVGDHQPSGPSMIGVRHVASKPTTSMWGLPLWNSFLLAQAIHPIDLLLSLAGAPAVDIQPACRQTGDQVWFGLQTHHANGTIGTVHCGNLAPRFEHRIEVSTTTGITANLTSLADLTVTYPASDALHTGRNQRGTSSHWRPSPLDVGYGRAGFGGELAAFCTAVATGGRFTPSLADLLPTYQIMDQLTPTGGTA</sequence>
<dbReference type="EMBL" id="JBHLUH010000064">
    <property type="protein sequence ID" value="MFC0532061.1"/>
    <property type="molecule type" value="Genomic_DNA"/>
</dbReference>